<comment type="caution">
    <text evidence="1">The sequence shown here is derived from an EMBL/GenBank/DDBJ whole genome shotgun (WGS) entry which is preliminary data.</text>
</comment>
<gene>
    <name evidence="1" type="ORF">E2C01_087733</name>
</gene>
<dbReference type="EMBL" id="VSRR010092002">
    <property type="protein sequence ID" value="MPC92632.1"/>
    <property type="molecule type" value="Genomic_DNA"/>
</dbReference>
<organism evidence="1 2">
    <name type="scientific">Portunus trituberculatus</name>
    <name type="common">Swimming crab</name>
    <name type="synonym">Neptunus trituberculatus</name>
    <dbReference type="NCBI Taxonomy" id="210409"/>
    <lineage>
        <taxon>Eukaryota</taxon>
        <taxon>Metazoa</taxon>
        <taxon>Ecdysozoa</taxon>
        <taxon>Arthropoda</taxon>
        <taxon>Crustacea</taxon>
        <taxon>Multicrustacea</taxon>
        <taxon>Malacostraca</taxon>
        <taxon>Eumalacostraca</taxon>
        <taxon>Eucarida</taxon>
        <taxon>Decapoda</taxon>
        <taxon>Pleocyemata</taxon>
        <taxon>Brachyura</taxon>
        <taxon>Eubrachyura</taxon>
        <taxon>Portunoidea</taxon>
        <taxon>Portunidae</taxon>
        <taxon>Portuninae</taxon>
        <taxon>Portunus</taxon>
    </lineage>
</organism>
<evidence type="ECO:0000313" key="1">
    <source>
        <dbReference type="EMBL" id="MPC92632.1"/>
    </source>
</evidence>
<name>A0A5B7J8Y7_PORTR</name>
<proteinExistence type="predicted"/>
<accession>A0A5B7J8Y7</accession>
<protein>
    <submittedName>
        <fullName evidence="1">Uncharacterized protein</fullName>
    </submittedName>
</protein>
<reference evidence="1 2" key="1">
    <citation type="submission" date="2019-05" db="EMBL/GenBank/DDBJ databases">
        <title>Another draft genome of Portunus trituberculatus and its Hox gene families provides insights of decapod evolution.</title>
        <authorList>
            <person name="Jeong J.-H."/>
            <person name="Song I."/>
            <person name="Kim S."/>
            <person name="Choi T."/>
            <person name="Kim D."/>
            <person name="Ryu S."/>
            <person name="Kim W."/>
        </authorList>
    </citation>
    <scope>NUCLEOTIDE SEQUENCE [LARGE SCALE GENOMIC DNA]</scope>
    <source>
        <tissue evidence="1">Muscle</tissue>
    </source>
</reference>
<keyword evidence="2" id="KW-1185">Reference proteome</keyword>
<evidence type="ECO:0000313" key="2">
    <source>
        <dbReference type="Proteomes" id="UP000324222"/>
    </source>
</evidence>
<sequence>MTTTAGNVIGRVYSSAVRCARVCSTSSVLAWRRSRRKTGRAASAML</sequence>
<dbReference type="Proteomes" id="UP000324222">
    <property type="component" value="Unassembled WGS sequence"/>
</dbReference>
<dbReference type="AlphaFoldDB" id="A0A5B7J8Y7"/>